<keyword evidence="6 7" id="KW-0472">Membrane</keyword>
<dbReference type="InterPro" id="IPR026030">
    <property type="entry name" value="Pur-cyt_permease_Fcy2/21/22"/>
</dbReference>
<feature type="compositionally biased region" description="Low complexity" evidence="8">
    <location>
        <begin position="487"/>
        <end position="507"/>
    </location>
</feature>
<dbReference type="Proteomes" id="UP000190037">
    <property type="component" value="Unassembled WGS sequence"/>
</dbReference>
<feature type="transmembrane region" description="Helical" evidence="9">
    <location>
        <begin position="49"/>
        <end position="73"/>
    </location>
</feature>
<comment type="caution">
    <text evidence="10">The sequence shown here is derived from an EMBL/GenBank/DDBJ whole genome shotgun (WGS) entry which is preliminary data.</text>
</comment>
<proteinExistence type="inferred from homology"/>
<name>A0A1T3NJQ4_9ACTN</name>
<evidence type="ECO:0000256" key="2">
    <source>
        <dbReference type="ARBA" id="ARBA00008974"/>
    </source>
</evidence>
<keyword evidence="3 7" id="KW-0813">Transport</keyword>
<dbReference type="GO" id="GO:0005886">
    <property type="term" value="C:plasma membrane"/>
    <property type="evidence" value="ECO:0007669"/>
    <property type="project" value="TreeGrafter"/>
</dbReference>
<evidence type="ECO:0000256" key="7">
    <source>
        <dbReference type="PIRNR" id="PIRNR002744"/>
    </source>
</evidence>
<reference evidence="10 11" key="1">
    <citation type="submission" date="2017-03" db="EMBL/GenBank/DDBJ databases">
        <title>Draft genome sequence of Streptomyces scabrisporus NF3, endophyte isolated from Amphipterygium adstringens.</title>
        <authorList>
            <person name="Vazquez M."/>
            <person name="Ceapa C.D."/>
            <person name="Rodriguez Luna D."/>
            <person name="Sanchez Esquivel S."/>
        </authorList>
    </citation>
    <scope>NUCLEOTIDE SEQUENCE [LARGE SCALE GENOMIC DNA]</scope>
    <source>
        <strain evidence="10 11">NF3</strain>
    </source>
</reference>
<feature type="compositionally biased region" description="Low complexity" evidence="8">
    <location>
        <begin position="9"/>
        <end position="22"/>
    </location>
</feature>
<feature type="transmembrane region" description="Helical" evidence="9">
    <location>
        <begin position="190"/>
        <end position="210"/>
    </location>
</feature>
<comment type="similarity">
    <text evidence="2 7">Belongs to the purine-cytosine permease (2.A.39) family.</text>
</comment>
<dbReference type="GO" id="GO:0022857">
    <property type="term" value="F:transmembrane transporter activity"/>
    <property type="evidence" value="ECO:0007669"/>
    <property type="project" value="InterPro"/>
</dbReference>
<keyword evidence="11" id="KW-1185">Reference proteome</keyword>
<evidence type="ECO:0000313" key="10">
    <source>
        <dbReference type="EMBL" id="OPC77076.1"/>
    </source>
</evidence>
<dbReference type="PANTHER" id="PTHR31806">
    <property type="entry name" value="PURINE-CYTOSINE PERMEASE FCY2-RELATED"/>
    <property type="match status" value="1"/>
</dbReference>
<evidence type="ECO:0000256" key="1">
    <source>
        <dbReference type="ARBA" id="ARBA00004141"/>
    </source>
</evidence>
<keyword evidence="5 9" id="KW-1133">Transmembrane helix</keyword>
<feature type="transmembrane region" description="Helical" evidence="9">
    <location>
        <begin position="375"/>
        <end position="393"/>
    </location>
</feature>
<feature type="transmembrane region" description="Helical" evidence="9">
    <location>
        <begin position="225"/>
        <end position="250"/>
    </location>
</feature>
<comment type="subcellular location">
    <subcellularLocation>
        <location evidence="1">Membrane</location>
        <topology evidence="1">Multi-pass membrane protein</topology>
    </subcellularLocation>
</comment>
<feature type="transmembrane region" description="Helical" evidence="9">
    <location>
        <begin position="304"/>
        <end position="323"/>
    </location>
</feature>
<organism evidence="10 11">
    <name type="scientific">Embleya scabrispora</name>
    <dbReference type="NCBI Taxonomy" id="159449"/>
    <lineage>
        <taxon>Bacteria</taxon>
        <taxon>Bacillati</taxon>
        <taxon>Actinomycetota</taxon>
        <taxon>Actinomycetes</taxon>
        <taxon>Kitasatosporales</taxon>
        <taxon>Streptomycetaceae</taxon>
        <taxon>Embleya</taxon>
    </lineage>
</organism>
<feature type="transmembrane region" description="Helical" evidence="9">
    <location>
        <begin position="124"/>
        <end position="149"/>
    </location>
</feature>
<feature type="region of interest" description="Disordered" evidence="8">
    <location>
        <begin position="1"/>
        <end position="22"/>
    </location>
</feature>
<accession>A0A1T3NJQ4</accession>
<evidence type="ECO:0008006" key="12">
    <source>
        <dbReference type="Google" id="ProtNLM"/>
    </source>
</evidence>
<dbReference type="InterPro" id="IPR001248">
    <property type="entry name" value="Pur-cyt_permease"/>
</dbReference>
<feature type="transmembrane region" description="Helical" evidence="9">
    <location>
        <begin position="454"/>
        <end position="475"/>
    </location>
</feature>
<evidence type="ECO:0000313" key="11">
    <source>
        <dbReference type="Proteomes" id="UP000190037"/>
    </source>
</evidence>
<dbReference type="PANTHER" id="PTHR31806:SF1">
    <property type="entry name" value="PURINE-CYTOSINE PERMEASE FCY2-RELATED"/>
    <property type="match status" value="1"/>
</dbReference>
<evidence type="ECO:0000256" key="9">
    <source>
        <dbReference type="SAM" id="Phobius"/>
    </source>
</evidence>
<feature type="transmembrane region" description="Helical" evidence="9">
    <location>
        <begin position="262"/>
        <end position="284"/>
    </location>
</feature>
<protein>
    <recommendedName>
        <fullName evidence="12">Nitrate reductase</fullName>
    </recommendedName>
</protein>
<dbReference type="EMBL" id="MWQN01000004">
    <property type="protein sequence ID" value="OPC77076.1"/>
    <property type="molecule type" value="Genomic_DNA"/>
</dbReference>
<feature type="transmembrane region" description="Helical" evidence="9">
    <location>
        <begin position="344"/>
        <end position="363"/>
    </location>
</feature>
<feature type="region of interest" description="Disordered" evidence="8">
    <location>
        <begin position="485"/>
        <end position="507"/>
    </location>
</feature>
<evidence type="ECO:0000256" key="5">
    <source>
        <dbReference type="ARBA" id="ARBA00022989"/>
    </source>
</evidence>
<dbReference type="AlphaFoldDB" id="A0A1T3NJQ4"/>
<evidence type="ECO:0000256" key="4">
    <source>
        <dbReference type="ARBA" id="ARBA00022692"/>
    </source>
</evidence>
<dbReference type="RefSeq" id="WP_078981836.1">
    <property type="nucleotide sequence ID" value="NZ_MWQN01000004.1"/>
</dbReference>
<dbReference type="PIRSF" id="PIRSF002744">
    <property type="entry name" value="Pur-cyt_permease"/>
    <property type="match status" value="1"/>
</dbReference>
<keyword evidence="4 9" id="KW-0812">Transmembrane</keyword>
<dbReference type="STRING" id="159449.B4N89_41645"/>
<feature type="transmembrane region" description="Helical" evidence="9">
    <location>
        <begin position="79"/>
        <end position="103"/>
    </location>
</feature>
<evidence type="ECO:0000256" key="3">
    <source>
        <dbReference type="ARBA" id="ARBA00022448"/>
    </source>
</evidence>
<feature type="transmembrane region" description="Helical" evidence="9">
    <location>
        <begin position="413"/>
        <end position="434"/>
    </location>
</feature>
<sequence length="507" mass="52690">MTTSESARHAAAPVHEPAPHQATDTVHVETHGIEHIPETERYGKPRDMFFVWAGANVNFLSVILGGSLVLLGLDTWQSIGVIVLGNLFWAFNGVLAITGPVSGTPCSVLTRATFGIRGNRIGTLATNWSVCVAYAAVNLGTGSLAGYALLDHLGVTVTTTVEAAVVTVLAGATSLISVYGHRLILRLSPVFTTLLTLTLVLLACFVLAHAEPGRAPDGAPHGTDLAAAALVGFTIMASVPLSWGSGADYARYLPADASRRAVAWWTMLGGYVPTVLLGIVGVLAGTAVDMTDPQTSLEAIVPGWFHPLLLAAIVTGSVANNILTTYSSGLALQAVGIRIGQWAAVLLDGVAAAAIAVYALFVTDFLDALGDVLDLTVAVLGPALAVSVADVLLRRNHYRGPELHNETPTSAYWYHGGVNLAGLAAQLLGTGAALLCLDTWYSGPVASALNGADISALLGPLVGGVTYTVLFRALYRRQLHQVRQESAARSARPAPTDATTATTPTTA</sequence>
<evidence type="ECO:0000256" key="6">
    <source>
        <dbReference type="ARBA" id="ARBA00023136"/>
    </source>
</evidence>
<evidence type="ECO:0000256" key="8">
    <source>
        <dbReference type="SAM" id="MobiDB-lite"/>
    </source>
</evidence>
<dbReference type="OrthoDB" id="9809167at2"/>
<dbReference type="Pfam" id="PF02133">
    <property type="entry name" value="Transp_cyt_pur"/>
    <property type="match status" value="1"/>
</dbReference>
<dbReference type="Gene3D" id="1.10.4160.10">
    <property type="entry name" value="Hydantoin permease"/>
    <property type="match status" value="1"/>
</dbReference>
<gene>
    <name evidence="10" type="ORF">B4N89_41645</name>
</gene>
<feature type="transmembrane region" description="Helical" evidence="9">
    <location>
        <begin position="155"/>
        <end position="178"/>
    </location>
</feature>